<dbReference type="SUPFAM" id="SSF46785">
    <property type="entry name" value="Winged helix' DNA-binding domain"/>
    <property type="match status" value="1"/>
</dbReference>
<dbReference type="Proteomes" id="UP000823611">
    <property type="component" value="Unassembled WGS sequence"/>
</dbReference>
<dbReference type="InterPro" id="IPR048715">
    <property type="entry name" value="CggR_N"/>
</dbReference>
<dbReference type="PANTHER" id="PTHR34294:SF5">
    <property type="entry name" value="CENTRAL GLYCOLYTIC GENES REGULATOR"/>
    <property type="match status" value="1"/>
</dbReference>
<dbReference type="InterPro" id="IPR037171">
    <property type="entry name" value="NagB/RpiA_transferase-like"/>
</dbReference>
<evidence type="ECO:0000256" key="2">
    <source>
        <dbReference type="ARBA" id="ARBA00023015"/>
    </source>
</evidence>
<dbReference type="Gene3D" id="1.10.10.10">
    <property type="entry name" value="Winged helix-like DNA-binding domain superfamily/Winged helix DNA-binding domain"/>
    <property type="match status" value="1"/>
</dbReference>
<sequence>MENIVFMIEKLIPDHIDVVKRRYNILKTVQIFQPVGRRMLASHMNITERTVRSDIEKLAEEELVSVSKLGISITDKGENLISELYETFKDYNGISDLEKKVENILGIKKVHIVQGDFDHNKAIKSEIGKTAGKVLMNIVNENSIIAITGGTTVASIVDGIPYYNSKKACMVVPARGSVRERIELQSDSLSAKLAEKLCAEYRLLSIPDTISSRALTEVMNEPSIRKTISRINKADVLVLGLGEALEMAKKRRVSKEVYEILENKEAIAEAFGCYFNKNGEIVYELNPAGLNFEDLKRIPFVIGATAGKKKALGIMAVSKNLPNMTIVIDEGTAKEILRLSKD</sequence>
<protein>
    <submittedName>
        <fullName evidence="7">Sugar-binding transcriptional regulator</fullName>
    </submittedName>
</protein>
<name>A0A9D9H0V6_9FIRM</name>
<comment type="similarity">
    <text evidence="1">Belongs to the SorC transcriptional regulatory family.</text>
</comment>
<dbReference type="InterPro" id="IPR036388">
    <property type="entry name" value="WH-like_DNA-bd_sf"/>
</dbReference>
<keyword evidence="3" id="KW-0238">DNA-binding</keyword>
<accession>A0A9D9H0V6</accession>
<proteinExistence type="inferred from homology"/>
<reference evidence="7" key="1">
    <citation type="submission" date="2020-10" db="EMBL/GenBank/DDBJ databases">
        <authorList>
            <person name="Gilroy R."/>
        </authorList>
    </citation>
    <scope>NUCLEOTIDE SEQUENCE</scope>
    <source>
        <strain evidence="7">F6-4510</strain>
    </source>
</reference>
<dbReference type="AlphaFoldDB" id="A0A9D9H0V6"/>
<evidence type="ECO:0000313" key="7">
    <source>
        <dbReference type="EMBL" id="MBO8434555.1"/>
    </source>
</evidence>
<feature type="domain" description="CggR N-terminal DNA binding" evidence="6">
    <location>
        <begin position="18"/>
        <end position="86"/>
    </location>
</feature>
<evidence type="ECO:0000256" key="3">
    <source>
        <dbReference type="ARBA" id="ARBA00023125"/>
    </source>
</evidence>
<dbReference type="InterPro" id="IPR051054">
    <property type="entry name" value="SorC_transcr_regulators"/>
</dbReference>
<dbReference type="PANTHER" id="PTHR34294">
    <property type="entry name" value="TRANSCRIPTIONAL REGULATOR-RELATED"/>
    <property type="match status" value="1"/>
</dbReference>
<dbReference type="InterPro" id="IPR007324">
    <property type="entry name" value="Sugar-bd_dom_put"/>
</dbReference>
<organism evidence="7 8">
    <name type="scientific">Candidatus Fimicola merdigallinarum</name>
    <dbReference type="NCBI Taxonomy" id="2840819"/>
    <lineage>
        <taxon>Bacteria</taxon>
        <taxon>Bacillati</taxon>
        <taxon>Bacillota</taxon>
        <taxon>Clostridia</taxon>
        <taxon>Lachnospirales</taxon>
        <taxon>Lachnospiraceae</taxon>
        <taxon>Lachnospiraceae incertae sedis</taxon>
        <taxon>Candidatus Fimicola</taxon>
    </lineage>
</organism>
<gene>
    <name evidence="7" type="ORF">IAC55_04445</name>
</gene>
<evidence type="ECO:0000256" key="4">
    <source>
        <dbReference type="ARBA" id="ARBA00023163"/>
    </source>
</evidence>
<dbReference type="EMBL" id="JADIMX010000084">
    <property type="protein sequence ID" value="MBO8434555.1"/>
    <property type="molecule type" value="Genomic_DNA"/>
</dbReference>
<dbReference type="GO" id="GO:0003677">
    <property type="term" value="F:DNA binding"/>
    <property type="evidence" value="ECO:0007669"/>
    <property type="project" value="UniProtKB-KW"/>
</dbReference>
<keyword evidence="2" id="KW-0805">Transcription regulation</keyword>
<evidence type="ECO:0000256" key="1">
    <source>
        <dbReference type="ARBA" id="ARBA00010466"/>
    </source>
</evidence>
<dbReference type="Gene3D" id="3.40.50.1360">
    <property type="match status" value="1"/>
</dbReference>
<dbReference type="InterPro" id="IPR036390">
    <property type="entry name" value="WH_DNA-bd_sf"/>
</dbReference>
<comment type="caution">
    <text evidence="7">The sequence shown here is derived from an EMBL/GenBank/DDBJ whole genome shotgun (WGS) entry which is preliminary data.</text>
</comment>
<evidence type="ECO:0000259" key="6">
    <source>
        <dbReference type="Pfam" id="PF21715"/>
    </source>
</evidence>
<evidence type="ECO:0000259" key="5">
    <source>
        <dbReference type="Pfam" id="PF04198"/>
    </source>
</evidence>
<dbReference type="Pfam" id="PF21715">
    <property type="entry name" value="CggR_N"/>
    <property type="match status" value="1"/>
</dbReference>
<dbReference type="SUPFAM" id="SSF100950">
    <property type="entry name" value="NagB/RpiA/CoA transferase-like"/>
    <property type="match status" value="1"/>
</dbReference>
<dbReference type="Pfam" id="PF04198">
    <property type="entry name" value="Sugar-bind"/>
    <property type="match status" value="1"/>
</dbReference>
<dbReference type="GO" id="GO:0030246">
    <property type="term" value="F:carbohydrate binding"/>
    <property type="evidence" value="ECO:0007669"/>
    <property type="project" value="InterPro"/>
</dbReference>
<feature type="domain" description="Sugar-binding" evidence="5">
    <location>
        <begin position="90"/>
        <end position="338"/>
    </location>
</feature>
<keyword evidence="4" id="KW-0804">Transcription</keyword>
<evidence type="ECO:0000313" key="8">
    <source>
        <dbReference type="Proteomes" id="UP000823611"/>
    </source>
</evidence>
<reference evidence="7" key="2">
    <citation type="journal article" date="2021" name="PeerJ">
        <title>Extensive microbial diversity within the chicken gut microbiome revealed by metagenomics and culture.</title>
        <authorList>
            <person name="Gilroy R."/>
            <person name="Ravi A."/>
            <person name="Getino M."/>
            <person name="Pursley I."/>
            <person name="Horton D.L."/>
            <person name="Alikhan N.F."/>
            <person name="Baker D."/>
            <person name="Gharbi K."/>
            <person name="Hall N."/>
            <person name="Watson M."/>
            <person name="Adriaenssens E.M."/>
            <person name="Foster-Nyarko E."/>
            <person name="Jarju S."/>
            <person name="Secka A."/>
            <person name="Antonio M."/>
            <person name="Oren A."/>
            <person name="Chaudhuri R.R."/>
            <person name="La Ragione R."/>
            <person name="Hildebrand F."/>
            <person name="Pallen M.J."/>
        </authorList>
    </citation>
    <scope>NUCLEOTIDE SEQUENCE</scope>
    <source>
        <strain evidence="7">F6-4510</strain>
    </source>
</reference>